<dbReference type="PANTHER" id="PTHR47752:SF1">
    <property type="entry name" value="HTH-TYPE TRANSCRIPTIONAL REPRESSOR FABR"/>
    <property type="match status" value="1"/>
</dbReference>
<dbReference type="Pfam" id="PF21943">
    <property type="entry name" value="TetR_C_46"/>
    <property type="match status" value="1"/>
</dbReference>
<evidence type="ECO:0000313" key="6">
    <source>
        <dbReference type="EMBL" id="MDT0619477.1"/>
    </source>
</evidence>
<dbReference type="Gene3D" id="1.10.10.60">
    <property type="entry name" value="Homeodomain-like"/>
    <property type="match status" value="1"/>
</dbReference>
<dbReference type="Gene3D" id="1.10.357.10">
    <property type="entry name" value="Tetracycline Repressor, domain 2"/>
    <property type="match status" value="1"/>
</dbReference>
<protein>
    <submittedName>
        <fullName evidence="6">TetR family transcriptional regulator</fullName>
    </submittedName>
</protein>
<keyword evidence="3" id="KW-0804">Transcription</keyword>
<evidence type="ECO:0000259" key="5">
    <source>
        <dbReference type="PROSITE" id="PS50977"/>
    </source>
</evidence>
<dbReference type="InterPro" id="IPR050692">
    <property type="entry name" value="HTH_transcr_repressor_FabR"/>
</dbReference>
<feature type="DNA-binding region" description="H-T-H motif" evidence="4">
    <location>
        <begin position="34"/>
        <end position="53"/>
    </location>
</feature>
<dbReference type="Proteomes" id="UP001259982">
    <property type="component" value="Unassembled WGS sequence"/>
</dbReference>
<organism evidence="6 7">
    <name type="scientific">Spectribacter acetivorans</name>
    <dbReference type="NCBI Taxonomy" id="3075603"/>
    <lineage>
        <taxon>Bacteria</taxon>
        <taxon>Pseudomonadati</taxon>
        <taxon>Pseudomonadota</taxon>
        <taxon>Gammaproteobacteria</taxon>
        <taxon>Salinisphaerales</taxon>
        <taxon>Salinisphaeraceae</taxon>
        <taxon>Spectribacter</taxon>
    </lineage>
</organism>
<keyword evidence="7" id="KW-1185">Reference proteome</keyword>
<dbReference type="InterPro" id="IPR001647">
    <property type="entry name" value="HTH_TetR"/>
</dbReference>
<accession>A0ABU3BAI2</accession>
<sequence>MTARRAGRGETTRKALMDAALRQVARGRSFDALSLRKLTQSVGIVPTAFYRHFESMEALGLALVDESLRTLRRMMREAREQPVPHEQVIRSSVTTYVHYVQANRLHFHFIMRERFGGVATLRHGIHNGIQLFVSELATDLGRFPVLDRWSAGDLRMIAGLIVAAVTEATDLILNAPEDDADAEAEIINTTTRQLRLIVLAVPQWRSS</sequence>
<reference evidence="6 7" key="1">
    <citation type="submission" date="2023-09" db="EMBL/GenBank/DDBJ databases">
        <authorList>
            <person name="Rey-Velasco X."/>
        </authorList>
    </citation>
    <scope>NUCLEOTIDE SEQUENCE [LARGE SCALE GENOMIC DNA]</scope>
    <source>
        <strain evidence="6 7">P385</strain>
    </source>
</reference>
<dbReference type="InterPro" id="IPR054129">
    <property type="entry name" value="DesT_TetR_C"/>
</dbReference>
<dbReference type="PROSITE" id="PS50977">
    <property type="entry name" value="HTH_TETR_2"/>
    <property type="match status" value="1"/>
</dbReference>
<dbReference type="RefSeq" id="WP_311659935.1">
    <property type="nucleotide sequence ID" value="NZ_JAVRHY010000015.1"/>
</dbReference>
<feature type="domain" description="HTH tetR-type" evidence="5">
    <location>
        <begin position="10"/>
        <end position="71"/>
    </location>
</feature>
<keyword evidence="2 4" id="KW-0238">DNA-binding</keyword>
<gene>
    <name evidence="6" type="ORF">RM531_13445</name>
</gene>
<proteinExistence type="predicted"/>
<evidence type="ECO:0000313" key="7">
    <source>
        <dbReference type="Proteomes" id="UP001259982"/>
    </source>
</evidence>
<evidence type="ECO:0000256" key="3">
    <source>
        <dbReference type="ARBA" id="ARBA00023163"/>
    </source>
</evidence>
<dbReference type="InterPro" id="IPR009057">
    <property type="entry name" value="Homeodomain-like_sf"/>
</dbReference>
<keyword evidence="1" id="KW-0805">Transcription regulation</keyword>
<dbReference type="Pfam" id="PF00440">
    <property type="entry name" value="TetR_N"/>
    <property type="match status" value="1"/>
</dbReference>
<evidence type="ECO:0000256" key="2">
    <source>
        <dbReference type="ARBA" id="ARBA00023125"/>
    </source>
</evidence>
<evidence type="ECO:0000256" key="1">
    <source>
        <dbReference type="ARBA" id="ARBA00023015"/>
    </source>
</evidence>
<name>A0ABU3BAI2_9GAMM</name>
<dbReference type="PANTHER" id="PTHR47752">
    <property type="entry name" value="HTH-TYPE TRANSCRIPTIONAL REPRESSOR FABR"/>
    <property type="match status" value="1"/>
</dbReference>
<comment type="caution">
    <text evidence="6">The sequence shown here is derived from an EMBL/GenBank/DDBJ whole genome shotgun (WGS) entry which is preliminary data.</text>
</comment>
<dbReference type="EMBL" id="JAVRHY010000015">
    <property type="protein sequence ID" value="MDT0619477.1"/>
    <property type="molecule type" value="Genomic_DNA"/>
</dbReference>
<dbReference type="SUPFAM" id="SSF46689">
    <property type="entry name" value="Homeodomain-like"/>
    <property type="match status" value="1"/>
</dbReference>
<evidence type="ECO:0000256" key="4">
    <source>
        <dbReference type="PROSITE-ProRule" id="PRU00335"/>
    </source>
</evidence>